<comment type="caution">
    <text evidence="2">The sequence shown here is derived from an EMBL/GenBank/DDBJ whole genome shotgun (WGS) entry which is preliminary data.</text>
</comment>
<dbReference type="OrthoDB" id="5912733at2759"/>
<name>A0A815D3H9_9BILA</name>
<dbReference type="Proteomes" id="UP000663882">
    <property type="component" value="Unassembled WGS sequence"/>
</dbReference>
<gene>
    <name evidence="2" type="ORF">RFH988_LOCUS29073</name>
</gene>
<dbReference type="GO" id="GO:0003950">
    <property type="term" value="F:NAD+ poly-ADP-ribosyltransferase activity"/>
    <property type="evidence" value="ECO:0007669"/>
    <property type="project" value="InterPro"/>
</dbReference>
<dbReference type="Pfam" id="PF00644">
    <property type="entry name" value="PARP"/>
    <property type="match status" value="2"/>
</dbReference>
<dbReference type="PANTHER" id="PTHR45740:SF2">
    <property type="entry name" value="POLY [ADP-RIBOSE] POLYMERASE"/>
    <property type="match status" value="1"/>
</dbReference>
<dbReference type="GO" id="GO:1990404">
    <property type="term" value="F:NAD+-protein mono-ADP-ribosyltransferase activity"/>
    <property type="evidence" value="ECO:0007669"/>
    <property type="project" value="TreeGrafter"/>
</dbReference>
<dbReference type="PANTHER" id="PTHR45740">
    <property type="entry name" value="POLY [ADP-RIBOSE] POLYMERASE"/>
    <property type="match status" value="1"/>
</dbReference>
<dbReference type="GO" id="GO:0005634">
    <property type="term" value="C:nucleus"/>
    <property type="evidence" value="ECO:0007669"/>
    <property type="project" value="TreeGrafter"/>
</dbReference>
<dbReference type="InterPro" id="IPR012317">
    <property type="entry name" value="Poly(ADP-ribose)pol_cat_dom"/>
</dbReference>
<feature type="domain" description="PARP catalytic" evidence="1">
    <location>
        <begin position="26"/>
        <end position="124"/>
    </location>
</feature>
<accession>A0A815D3H9</accession>
<dbReference type="InterPro" id="IPR051712">
    <property type="entry name" value="ARTD-AVP"/>
</dbReference>
<dbReference type="Gene3D" id="3.90.228.10">
    <property type="match status" value="2"/>
</dbReference>
<organism evidence="2 3">
    <name type="scientific">Rotaria sordida</name>
    <dbReference type="NCBI Taxonomy" id="392033"/>
    <lineage>
        <taxon>Eukaryota</taxon>
        <taxon>Metazoa</taxon>
        <taxon>Spiralia</taxon>
        <taxon>Gnathifera</taxon>
        <taxon>Rotifera</taxon>
        <taxon>Eurotatoria</taxon>
        <taxon>Bdelloidea</taxon>
        <taxon>Philodinida</taxon>
        <taxon>Philodinidae</taxon>
        <taxon>Rotaria</taxon>
    </lineage>
</organism>
<protein>
    <recommendedName>
        <fullName evidence="1">PARP catalytic domain-containing protein</fullName>
    </recommendedName>
</protein>
<dbReference type="EMBL" id="CAJNOO010002671">
    <property type="protein sequence ID" value="CAF1288285.1"/>
    <property type="molecule type" value="Genomic_DNA"/>
</dbReference>
<feature type="domain" description="PARP catalytic" evidence="1">
    <location>
        <begin position="406"/>
        <end position="511"/>
    </location>
</feature>
<evidence type="ECO:0000259" key="1">
    <source>
        <dbReference type="Pfam" id="PF00644"/>
    </source>
</evidence>
<sequence length="742" mass="85415">MDYIPRPHLKHAVLVPLPSSSTLYKALLQKMQTIGSSMKIISIEEIKNPLLEDTYESMKKVIARECPNHNPNEQKLFHGTKGDAIKGIVDDGYDDRFFSRTGAWGPGAYFADNPQKSHKYTAAYQSVQPRLLRPKKRKAYPEIEEKISHITASERTMVDLYKGVKSTDATRETRMEVVAWIAVCKFNCKLEGGFVRDWIVGNYRSRPINLLNDPKRWIEHQINANGVNIPYINKEVVPSDLDCHLPLNVYFDIDKFQDELYKFDITCQVFRQDWRYVLLIDEDAPTGAFTMDLIEPHVALTHDRIDFDVSNLSLEKDYPREIGMRIDITESPYFIELETIIENIKSKHFQVLRPIDKPVTDRIDRMIQRQWTQIGEPMDYIPRPHLKHAVLVPLPSSSTLYKALLQKMQTIGPSMKIISIEEIRNPLLEDTYESMKKVIARECPNHNPNEQKLFHGTKGDAIKGIVDDGYDDRFFSQGGAWGPGAYFADNPQKSHKYTAAYQSIQPGVMFYNKLLKYNPNWVLYTITDRYAYFTLLPKPIAEYNVRNAPFLSLEQFSDALKLARMPIKDFCTFACHSLGPMKGKATISSYKMMDAAIFWKEAVYLQSNFPKLGKWLFGYELEKSTVEKVKPESLLERAFVIFAAPYSWFLKNRHCYALPEVTYENLISKPEETIGAVFDVCGISKSLIPEAVTALNRDSQAGTVLSRDKMAQVKSPELSKFDRKRLNEIAKRMELPESVFHF</sequence>
<reference evidence="2" key="1">
    <citation type="submission" date="2021-02" db="EMBL/GenBank/DDBJ databases">
        <authorList>
            <person name="Nowell W R."/>
        </authorList>
    </citation>
    <scope>NUCLEOTIDE SEQUENCE</scope>
</reference>
<dbReference type="AlphaFoldDB" id="A0A815D3H9"/>
<dbReference type="SUPFAM" id="SSF56399">
    <property type="entry name" value="ADP-ribosylation"/>
    <property type="match status" value="2"/>
</dbReference>
<evidence type="ECO:0000313" key="3">
    <source>
        <dbReference type="Proteomes" id="UP000663882"/>
    </source>
</evidence>
<proteinExistence type="predicted"/>
<evidence type="ECO:0000313" key="2">
    <source>
        <dbReference type="EMBL" id="CAF1288285.1"/>
    </source>
</evidence>